<feature type="signal peptide" evidence="3">
    <location>
        <begin position="1"/>
        <end position="28"/>
    </location>
</feature>
<keyword evidence="3" id="KW-0732">Signal</keyword>
<dbReference type="InterPro" id="IPR012338">
    <property type="entry name" value="Beta-lactam/transpept-like"/>
</dbReference>
<reference evidence="4 5" key="1">
    <citation type="submission" date="2023-07" db="EMBL/GenBank/DDBJ databases">
        <title>Genomic Encyclopedia of Type Strains, Phase IV (KMG-IV): sequencing the most valuable type-strain genomes for metagenomic binning, comparative biology and taxonomic classification.</title>
        <authorList>
            <person name="Goeker M."/>
        </authorList>
    </citation>
    <scope>NUCLEOTIDE SEQUENCE [LARGE SCALE GENOMIC DNA]</scope>
    <source>
        <strain evidence="4 5">B6-8</strain>
    </source>
</reference>
<dbReference type="InterPro" id="IPR000667">
    <property type="entry name" value="Peptidase_S13"/>
</dbReference>
<dbReference type="Gene3D" id="3.50.80.20">
    <property type="entry name" value="D-Ala-D-Ala carboxypeptidase C, peptidase S13"/>
    <property type="match status" value="1"/>
</dbReference>
<dbReference type="PANTHER" id="PTHR30023:SF0">
    <property type="entry name" value="PENICILLIN-SENSITIVE CARBOXYPEPTIDASE A"/>
    <property type="match status" value="1"/>
</dbReference>
<comment type="caution">
    <text evidence="4">The sequence shown here is derived from an EMBL/GenBank/DDBJ whole genome shotgun (WGS) entry which is preliminary data.</text>
</comment>
<sequence>MTIPASTKFGGAGLALTLLLGFGSAVTAASGAEVSRAIPASVADAIRNIQAKAVFAHSSWGIHLVDIATGDVLIDEAGEKSLLPASVMKIYSVATALHDYGANYRFRTPVYRLGEVKDHVLAGDLVLVASGDFNFGLRTQPDGTLGFNSLPEVDHNTTYTGFPGGAYVKNSDPLVALDALAAQMKAEGIDEIAGNVAIDDRLFETHLGFSAGAIAPIWVNENNIDILVTPTKAGEKAEIDWRPKSAAISVENDVTTIDGPAGALEVTSPRPGVIQVNGKIVSDSPLF</sequence>
<dbReference type="SUPFAM" id="SSF56601">
    <property type="entry name" value="beta-lactamase/transpeptidase-like"/>
    <property type="match status" value="1"/>
</dbReference>
<organism evidence="4 5">
    <name type="scientific">Kaistia dalseonensis</name>
    <dbReference type="NCBI Taxonomy" id="410840"/>
    <lineage>
        <taxon>Bacteria</taxon>
        <taxon>Pseudomonadati</taxon>
        <taxon>Pseudomonadota</taxon>
        <taxon>Alphaproteobacteria</taxon>
        <taxon>Hyphomicrobiales</taxon>
        <taxon>Kaistiaceae</taxon>
        <taxon>Kaistia</taxon>
    </lineage>
</organism>
<evidence type="ECO:0000256" key="1">
    <source>
        <dbReference type="ARBA" id="ARBA00006096"/>
    </source>
</evidence>
<feature type="chain" id="PRO_5046116954" evidence="3">
    <location>
        <begin position="29"/>
        <end position="287"/>
    </location>
</feature>
<protein>
    <submittedName>
        <fullName evidence="4">D-alanyl-D-alanine carboxypeptidase</fullName>
    </submittedName>
</protein>
<evidence type="ECO:0000313" key="4">
    <source>
        <dbReference type="EMBL" id="MDQ0435929.1"/>
    </source>
</evidence>
<dbReference type="Proteomes" id="UP001241603">
    <property type="component" value="Unassembled WGS sequence"/>
</dbReference>
<evidence type="ECO:0000256" key="3">
    <source>
        <dbReference type="SAM" id="SignalP"/>
    </source>
</evidence>
<dbReference type="RefSeq" id="WP_266346881.1">
    <property type="nucleotide sequence ID" value="NZ_JAPKNG010000001.1"/>
</dbReference>
<dbReference type="EMBL" id="JAUSVO010000001">
    <property type="protein sequence ID" value="MDQ0435929.1"/>
    <property type="molecule type" value="Genomic_DNA"/>
</dbReference>
<gene>
    <name evidence="4" type="ORF">QO014_000299</name>
</gene>
<keyword evidence="5" id="KW-1185">Reference proteome</keyword>
<comment type="similarity">
    <text evidence="1">Belongs to the peptidase S13 family.</text>
</comment>
<proteinExistence type="inferred from homology"/>
<dbReference type="GO" id="GO:0004180">
    <property type="term" value="F:carboxypeptidase activity"/>
    <property type="evidence" value="ECO:0007669"/>
    <property type="project" value="UniProtKB-KW"/>
</dbReference>
<evidence type="ECO:0000256" key="2">
    <source>
        <dbReference type="ARBA" id="ARBA00022801"/>
    </source>
</evidence>
<dbReference type="PANTHER" id="PTHR30023">
    <property type="entry name" value="D-ALANYL-D-ALANINE CARBOXYPEPTIDASE"/>
    <property type="match status" value="1"/>
</dbReference>
<accession>A0ABU0H344</accession>
<keyword evidence="2" id="KW-0378">Hydrolase</keyword>
<keyword evidence="4" id="KW-0121">Carboxypeptidase</keyword>
<dbReference type="Pfam" id="PF02113">
    <property type="entry name" value="Peptidase_S13"/>
    <property type="match status" value="1"/>
</dbReference>
<evidence type="ECO:0000313" key="5">
    <source>
        <dbReference type="Proteomes" id="UP001241603"/>
    </source>
</evidence>
<name>A0ABU0H344_9HYPH</name>
<keyword evidence="4" id="KW-0645">Protease</keyword>